<evidence type="ECO:0000256" key="1">
    <source>
        <dbReference type="ARBA" id="ARBA00004651"/>
    </source>
</evidence>
<keyword evidence="3" id="KW-1003">Cell membrane</keyword>
<dbReference type="InterPro" id="IPR039428">
    <property type="entry name" value="NUOK/Mnh_C1-like"/>
</dbReference>
<keyword evidence="5 7" id="KW-1133">Transmembrane helix</keyword>
<dbReference type="OrthoDB" id="9799219at2"/>
<evidence type="ECO:0000313" key="9">
    <source>
        <dbReference type="Proteomes" id="UP000199382"/>
    </source>
</evidence>
<organism evidence="8 9">
    <name type="scientific">Aliiruegeria lutimaris</name>
    <dbReference type="NCBI Taxonomy" id="571298"/>
    <lineage>
        <taxon>Bacteria</taxon>
        <taxon>Pseudomonadati</taxon>
        <taxon>Pseudomonadota</taxon>
        <taxon>Alphaproteobacteria</taxon>
        <taxon>Rhodobacterales</taxon>
        <taxon>Roseobacteraceae</taxon>
        <taxon>Aliiruegeria</taxon>
    </lineage>
</organism>
<evidence type="ECO:0000256" key="7">
    <source>
        <dbReference type="SAM" id="Phobius"/>
    </source>
</evidence>
<comment type="subcellular location">
    <subcellularLocation>
        <location evidence="1">Cell membrane</location>
        <topology evidence="1">Multi-pass membrane protein</topology>
    </subcellularLocation>
</comment>
<evidence type="ECO:0000256" key="3">
    <source>
        <dbReference type="ARBA" id="ARBA00022475"/>
    </source>
</evidence>
<evidence type="ECO:0000256" key="6">
    <source>
        <dbReference type="ARBA" id="ARBA00023136"/>
    </source>
</evidence>
<evidence type="ECO:0000313" key="8">
    <source>
        <dbReference type="EMBL" id="SDI84689.1"/>
    </source>
</evidence>
<sequence>MAQIALATGFVLILAGLYGALTNRDILRMIVAFTIADTGVNVVLVAVGYMPGRTAPILDAAVPVAVASQRIIDPVPQALVLTAIVIGLGITALMLAYAYRLFRLRHSLDISNFTELKW</sequence>
<keyword evidence="9" id="KW-1185">Reference proteome</keyword>
<dbReference type="PANTHER" id="PTHR34583">
    <property type="entry name" value="ANTIPORTER SUBUNIT MNHC2-RELATED"/>
    <property type="match status" value="1"/>
</dbReference>
<dbReference type="AlphaFoldDB" id="A0A1G8NWS3"/>
<dbReference type="STRING" id="571298.SAMN04488026_10088"/>
<reference evidence="8 9" key="1">
    <citation type="submission" date="2016-10" db="EMBL/GenBank/DDBJ databases">
        <authorList>
            <person name="de Groot N.N."/>
        </authorList>
    </citation>
    <scope>NUCLEOTIDE SEQUENCE [LARGE SCALE GENOMIC DNA]</scope>
    <source>
        <strain evidence="8 9">DSM 25294</strain>
    </source>
</reference>
<protein>
    <submittedName>
        <fullName evidence="8">Multicomponent Na+:H+ antiporter subunit C</fullName>
    </submittedName>
</protein>
<dbReference type="PANTHER" id="PTHR34583:SF2">
    <property type="entry name" value="ANTIPORTER SUBUNIT MNHC2-RELATED"/>
    <property type="match status" value="1"/>
</dbReference>
<dbReference type="EMBL" id="FNEK01000008">
    <property type="protein sequence ID" value="SDI84689.1"/>
    <property type="molecule type" value="Genomic_DNA"/>
</dbReference>
<proteinExistence type="inferred from homology"/>
<keyword evidence="6 7" id="KW-0472">Membrane</keyword>
<comment type="similarity">
    <text evidence="2">Belongs to the CPA3 antiporters (TC 2.A.63) subunit C family.</text>
</comment>
<evidence type="ECO:0000256" key="2">
    <source>
        <dbReference type="ARBA" id="ARBA00010388"/>
    </source>
</evidence>
<evidence type="ECO:0000256" key="5">
    <source>
        <dbReference type="ARBA" id="ARBA00022989"/>
    </source>
</evidence>
<keyword evidence="4 7" id="KW-0812">Transmembrane</keyword>
<dbReference type="Gene3D" id="1.10.287.3510">
    <property type="match status" value="1"/>
</dbReference>
<dbReference type="GO" id="GO:0005886">
    <property type="term" value="C:plasma membrane"/>
    <property type="evidence" value="ECO:0007669"/>
    <property type="project" value="UniProtKB-SubCell"/>
</dbReference>
<dbReference type="InterPro" id="IPR050601">
    <property type="entry name" value="CPA3_antiporter_subunitC"/>
</dbReference>
<dbReference type="Proteomes" id="UP000199382">
    <property type="component" value="Unassembled WGS sequence"/>
</dbReference>
<feature type="transmembrane region" description="Helical" evidence="7">
    <location>
        <begin position="29"/>
        <end position="49"/>
    </location>
</feature>
<dbReference type="Pfam" id="PF00420">
    <property type="entry name" value="Oxidored_q2"/>
    <property type="match status" value="1"/>
</dbReference>
<accession>A0A1G8NWS3</accession>
<name>A0A1G8NWS3_9RHOB</name>
<feature type="transmembrane region" description="Helical" evidence="7">
    <location>
        <begin position="78"/>
        <end position="99"/>
    </location>
</feature>
<gene>
    <name evidence="8" type="ORF">SAMN04488026_10088</name>
</gene>
<evidence type="ECO:0000256" key="4">
    <source>
        <dbReference type="ARBA" id="ARBA00022692"/>
    </source>
</evidence>